<feature type="site" description="Important for enzyme activity" evidence="6">
    <location>
        <position position="291"/>
    </location>
</feature>
<dbReference type="GO" id="GO:0071949">
    <property type="term" value="F:FAD binding"/>
    <property type="evidence" value="ECO:0007669"/>
    <property type="project" value="InterPro"/>
</dbReference>
<feature type="binding site" evidence="5">
    <location>
        <begin position="240"/>
        <end position="246"/>
    </location>
    <ligand>
        <name>FAD</name>
        <dbReference type="ChEBI" id="CHEBI:57692"/>
    </ligand>
</feature>
<dbReference type="STRING" id="316057.RPD_1036"/>
<evidence type="ECO:0000256" key="3">
    <source>
        <dbReference type="ARBA" id="ARBA00022827"/>
    </source>
</evidence>
<dbReference type="InterPro" id="IPR036318">
    <property type="entry name" value="FAD-bd_PCMH-like_sf"/>
</dbReference>
<dbReference type="eggNOG" id="COG0277">
    <property type="taxonomic scope" value="Bacteria"/>
</dbReference>
<dbReference type="AlphaFoldDB" id="Q13CB5"/>
<dbReference type="InterPro" id="IPR016169">
    <property type="entry name" value="FAD-bd_PCMH_sub2"/>
</dbReference>
<dbReference type="InterPro" id="IPR004113">
    <property type="entry name" value="FAD-bd_oxidored_4_C"/>
</dbReference>
<feature type="active site" description="Proton donor/acceptor" evidence="4">
    <location>
        <position position="411"/>
    </location>
</feature>
<dbReference type="KEGG" id="rpd:RPD_1036"/>
<accession>Q13CB5</accession>
<proteinExistence type="inferred from homology"/>
<dbReference type="Pfam" id="PF02913">
    <property type="entry name" value="FAD-oxidase_C"/>
    <property type="match status" value="1"/>
</dbReference>
<dbReference type="Gene3D" id="3.30.465.10">
    <property type="match status" value="1"/>
</dbReference>
<dbReference type="Proteomes" id="UP000001818">
    <property type="component" value="Chromosome"/>
</dbReference>
<evidence type="ECO:0000256" key="2">
    <source>
        <dbReference type="ARBA" id="ARBA00022630"/>
    </source>
</evidence>
<dbReference type="Gene3D" id="3.30.300.330">
    <property type="match status" value="1"/>
</dbReference>
<evidence type="ECO:0000256" key="5">
    <source>
        <dbReference type="PIRSR" id="PIRSR625650-3"/>
    </source>
</evidence>
<dbReference type="InterPro" id="IPR016166">
    <property type="entry name" value="FAD-bd_PCMH"/>
</dbReference>
<keyword evidence="3 5" id="KW-0274">FAD</keyword>
<comment type="cofactor">
    <cofactor evidence="5">
        <name>FAD</name>
        <dbReference type="ChEBI" id="CHEBI:57692"/>
    </cofactor>
</comment>
<dbReference type="SUPFAM" id="SSF55103">
    <property type="entry name" value="FAD-linked oxidases, C-terminal domain"/>
    <property type="match status" value="1"/>
</dbReference>
<evidence type="ECO:0000256" key="7">
    <source>
        <dbReference type="SAM" id="MobiDB-lite"/>
    </source>
</evidence>
<feature type="region of interest" description="Disordered" evidence="7">
    <location>
        <begin position="485"/>
        <end position="513"/>
    </location>
</feature>
<keyword evidence="2" id="KW-0285">Flavoprotein</keyword>
<feature type="domain" description="FAD-binding PCMH-type" evidence="8">
    <location>
        <begin position="78"/>
        <end position="256"/>
    </location>
</feature>
<dbReference type="PROSITE" id="PS51387">
    <property type="entry name" value="FAD_PCMH"/>
    <property type="match status" value="1"/>
</dbReference>
<dbReference type="InterPro" id="IPR016171">
    <property type="entry name" value="Vanillyl_alc_oxidase_C-sub2"/>
</dbReference>
<name>Q13CB5_RHOPS</name>
<evidence type="ECO:0000256" key="4">
    <source>
        <dbReference type="PIRSR" id="PIRSR625650-1"/>
    </source>
</evidence>
<dbReference type="Gene3D" id="3.30.70.3450">
    <property type="match status" value="1"/>
</dbReference>
<dbReference type="PANTHER" id="PTHR46568:SF1">
    <property type="entry name" value="ALKYLDIHYDROXYACETONEPHOSPHATE SYNTHASE, PEROXISOMAL"/>
    <property type="match status" value="1"/>
</dbReference>
<dbReference type="Pfam" id="PF01565">
    <property type="entry name" value="FAD_binding_4"/>
    <property type="match status" value="1"/>
</dbReference>
<reference evidence="9 10" key="1">
    <citation type="submission" date="2006-03" db="EMBL/GenBank/DDBJ databases">
        <title>Complete sequence of Rhodopseudomonas palustris BisB5.</title>
        <authorList>
            <consortium name="US DOE Joint Genome Institute"/>
            <person name="Copeland A."/>
            <person name="Lucas S."/>
            <person name="Lapidus A."/>
            <person name="Barry K."/>
            <person name="Detter J.C."/>
            <person name="Glavina del Rio T."/>
            <person name="Hammon N."/>
            <person name="Israni S."/>
            <person name="Dalin E."/>
            <person name="Tice H."/>
            <person name="Pitluck S."/>
            <person name="Chain P."/>
            <person name="Malfatti S."/>
            <person name="Shin M."/>
            <person name="Vergez L."/>
            <person name="Schmutz J."/>
            <person name="Larimer F."/>
            <person name="Land M."/>
            <person name="Hauser L."/>
            <person name="Pelletier D.A."/>
            <person name="Kyrpides N."/>
            <person name="Lykidis A."/>
            <person name="Oda Y."/>
            <person name="Harwood C.S."/>
            <person name="Richardson P."/>
        </authorList>
    </citation>
    <scope>NUCLEOTIDE SEQUENCE [LARGE SCALE GENOMIC DNA]</scope>
    <source>
        <strain evidence="9 10">BisB5</strain>
    </source>
</reference>
<protein>
    <submittedName>
        <fullName evidence="9">FAD linked oxidase-like</fullName>
    </submittedName>
</protein>
<dbReference type="GO" id="GO:0008610">
    <property type="term" value="P:lipid biosynthetic process"/>
    <property type="evidence" value="ECO:0007669"/>
    <property type="project" value="InterPro"/>
</dbReference>
<comment type="similarity">
    <text evidence="1">Belongs to the FAD-binding oxidoreductase/transferase type 4 family.</text>
</comment>
<evidence type="ECO:0000256" key="1">
    <source>
        <dbReference type="ARBA" id="ARBA00008000"/>
    </source>
</evidence>
<dbReference type="EMBL" id="CP000283">
    <property type="protein sequence ID" value="ABE38274.1"/>
    <property type="molecule type" value="Genomic_DNA"/>
</dbReference>
<dbReference type="InterPro" id="IPR025650">
    <property type="entry name" value="Alkyl-DHAP_Synthase"/>
</dbReference>
<dbReference type="GO" id="GO:0008609">
    <property type="term" value="F:alkylglycerone-phosphate synthase activity"/>
    <property type="evidence" value="ECO:0007669"/>
    <property type="project" value="InterPro"/>
</dbReference>
<evidence type="ECO:0000259" key="8">
    <source>
        <dbReference type="PROSITE" id="PS51387"/>
    </source>
</evidence>
<dbReference type="InterPro" id="IPR006094">
    <property type="entry name" value="Oxid_FAD_bind_N"/>
</dbReference>
<gene>
    <name evidence="9" type="ordered locus">RPD_1036</name>
</gene>
<organism evidence="9 10">
    <name type="scientific">Rhodopseudomonas palustris (strain BisB5)</name>
    <dbReference type="NCBI Taxonomy" id="316057"/>
    <lineage>
        <taxon>Bacteria</taxon>
        <taxon>Pseudomonadati</taxon>
        <taxon>Pseudomonadota</taxon>
        <taxon>Alphaproteobacteria</taxon>
        <taxon>Hyphomicrobiales</taxon>
        <taxon>Nitrobacteraceae</taxon>
        <taxon>Rhodopseudomonas</taxon>
    </lineage>
</organism>
<evidence type="ECO:0000256" key="6">
    <source>
        <dbReference type="PIRSR" id="PIRSR625650-4"/>
    </source>
</evidence>
<sequence>MPKALPISSRQPPALPGGVMTRAQFRGETLSGRAVAVSDATIRQLEAICPTRVDDNSLFDYARDWWPLGLVWSTSGHVARLPSAVVMPSSVDQIAAVLRICNEARIPVVAAGGRSGVLGNSLPVFGGVVLDTTQLSGILDLREDDLVVDVQAGTFGDDFETTMQAAGYTAGHWPQSIALSTVGGWIACRGAGQMSSRYGTISDITMSVTAVLADGSVIDTSDYSHSATGPDLTQLFVGSEGTLGVITSARLRISPKSDHARNAAFAFPSFAAGVAAIRRFVRRGMSPAIVRLYDQVESRRNFGTTNQCVLILRDEGDPALIDGPWQAVLESCDGEALGDALVKQWMSHRNNVSTMGELIADRAPDTMEVAAPWSRVVEIYEKTTAAISAIDGSRTATAHISHVYSDRVGLYFMFGGRPELNARPGWYRQVWDAAATTVLQNGGNLSHHHGIGLGRGRFMRSALGSSFDVLDRVKSALDPNRILNPGKMGLDSPFGPPPVWSDDVTVPPKTEAP</sequence>
<dbReference type="HOGENOM" id="CLU_017779_2_3_5"/>
<evidence type="ECO:0000313" key="10">
    <source>
        <dbReference type="Proteomes" id="UP000001818"/>
    </source>
</evidence>
<dbReference type="Gene3D" id="1.10.45.10">
    <property type="entry name" value="Vanillyl-alcohol Oxidase, Chain A, domain 4"/>
    <property type="match status" value="1"/>
</dbReference>
<dbReference type="SUPFAM" id="SSF56176">
    <property type="entry name" value="FAD-binding/transporter-associated domain-like"/>
    <property type="match status" value="1"/>
</dbReference>
<dbReference type="InterPro" id="IPR016164">
    <property type="entry name" value="FAD-linked_Oxase-like_C"/>
</dbReference>
<dbReference type="PANTHER" id="PTHR46568">
    <property type="entry name" value="ALKYLDIHYDROXYACETONEPHOSPHATE SYNTHASE, PEROXISOMAL"/>
    <property type="match status" value="1"/>
</dbReference>
<evidence type="ECO:0000313" key="9">
    <source>
        <dbReference type="EMBL" id="ABE38274.1"/>
    </source>
</evidence>